<dbReference type="AlphaFoldDB" id="A0A1I2EQQ7"/>
<dbReference type="Proteomes" id="UP000183129">
    <property type="component" value="Unassembled WGS sequence"/>
</dbReference>
<dbReference type="STRING" id="34086.SAMN04488084_10672"/>
<gene>
    <name evidence="1" type="ORF">SAMN03003324_01927</name>
</gene>
<name>A0A1I2EQQ7_9SPHI</name>
<proteinExistence type="predicted"/>
<protein>
    <submittedName>
        <fullName evidence="1">Uncharacterized protein</fullName>
    </submittedName>
</protein>
<sequence length="53" mass="6296">MSIYLEFPAIEHYPLYTDPYRSDDQIYYPEETEKVIVDPDTPSLHDYLTLKAV</sequence>
<dbReference type="EMBL" id="FONS01000003">
    <property type="protein sequence ID" value="SFE94661.1"/>
    <property type="molecule type" value="Genomic_DNA"/>
</dbReference>
<evidence type="ECO:0000313" key="1">
    <source>
        <dbReference type="EMBL" id="SFE94661.1"/>
    </source>
</evidence>
<dbReference type="RefSeq" id="WP_157282892.1">
    <property type="nucleotide sequence ID" value="NZ_FONS01000003.1"/>
</dbReference>
<accession>A0A1I2EQQ7</accession>
<organism evidence="1 2">
    <name type="scientific">Pedobacter antarcticus</name>
    <dbReference type="NCBI Taxonomy" id="34086"/>
    <lineage>
        <taxon>Bacteria</taxon>
        <taxon>Pseudomonadati</taxon>
        <taxon>Bacteroidota</taxon>
        <taxon>Sphingobacteriia</taxon>
        <taxon>Sphingobacteriales</taxon>
        <taxon>Sphingobacteriaceae</taxon>
        <taxon>Pedobacter</taxon>
    </lineage>
</organism>
<reference evidence="1 2" key="1">
    <citation type="submission" date="2016-10" db="EMBL/GenBank/DDBJ databases">
        <authorList>
            <person name="de Groot N.N."/>
        </authorList>
    </citation>
    <scope>NUCLEOTIDE SEQUENCE [LARGE SCALE GENOMIC DNA]</scope>
    <source>
        <strain evidence="1 2">ATCC 51969</strain>
    </source>
</reference>
<evidence type="ECO:0000313" key="2">
    <source>
        <dbReference type="Proteomes" id="UP000183129"/>
    </source>
</evidence>